<dbReference type="EMBL" id="JASPKZ010005674">
    <property type="protein sequence ID" value="KAJ9588521.1"/>
    <property type="molecule type" value="Genomic_DNA"/>
</dbReference>
<accession>A0AAD8EFU2</accession>
<protein>
    <recommendedName>
        <fullName evidence="1">C1q domain-containing protein</fullName>
    </recommendedName>
</protein>
<feature type="domain" description="C1q" evidence="1">
    <location>
        <begin position="72"/>
        <end position="207"/>
    </location>
</feature>
<comment type="caution">
    <text evidence="2">The sequence shown here is derived from an EMBL/GenBank/DDBJ whole genome shotgun (WGS) entry which is preliminary data.</text>
</comment>
<dbReference type="InterPro" id="IPR008983">
    <property type="entry name" value="Tumour_necrosis_fac-like_dom"/>
</dbReference>
<reference evidence="2" key="2">
    <citation type="submission" date="2023-05" db="EMBL/GenBank/DDBJ databases">
        <authorList>
            <person name="Fouks B."/>
        </authorList>
    </citation>
    <scope>NUCLEOTIDE SEQUENCE</scope>
    <source>
        <strain evidence="2">Stay&amp;Tobe</strain>
        <tissue evidence="2">Testes</tissue>
    </source>
</reference>
<evidence type="ECO:0000259" key="1">
    <source>
        <dbReference type="SMART" id="SM00110"/>
    </source>
</evidence>
<dbReference type="SMART" id="SM00110">
    <property type="entry name" value="C1Q"/>
    <property type="match status" value="1"/>
</dbReference>
<dbReference type="AlphaFoldDB" id="A0AAD8EFU2"/>
<name>A0AAD8EFU2_DIPPU</name>
<dbReference type="Pfam" id="PF00386">
    <property type="entry name" value="C1q"/>
    <property type="match status" value="1"/>
</dbReference>
<keyword evidence="3" id="KW-1185">Reference proteome</keyword>
<gene>
    <name evidence="2" type="ORF">L9F63_018103</name>
</gene>
<evidence type="ECO:0000313" key="3">
    <source>
        <dbReference type="Proteomes" id="UP001233999"/>
    </source>
</evidence>
<proteinExistence type="predicted"/>
<reference evidence="2" key="1">
    <citation type="journal article" date="2023" name="IScience">
        <title>Live-bearing cockroach genome reveals convergent evolutionary mechanisms linked to viviparity in insects and beyond.</title>
        <authorList>
            <person name="Fouks B."/>
            <person name="Harrison M.C."/>
            <person name="Mikhailova A.A."/>
            <person name="Marchal E."/>
            <person name="English S."/>
            <person name="Carruthers M."/>
            <person name="Jennings E.C."/>
            <person name="Chiamaka E.L."/>
            <person name="Frigard R.A."/>
            <person name="Pippel M."/>
            <person name="Attardo G.M."/>
            <person name="Benoit J.B."/>
            <person name="Bornberg-Bauer E."/>
            <person name="Tobe S.S."/>
        </authorList>
    </citation>
    <scope>NUCLEOTIDE SEQUENCE</scope>
    <source>
        <strain evidence="2">Stay&amp;Tobe</strain>
    </source>
</reference>
<evidence type="ECO:0000313" key="2">
    <source>
        <dbReference type="EMBL" id="KAJ9588521.1"/>
    </source>
</evidence>
<sequence>MELIVEVARTTLSAAERSFPRARGTTRICSPLNMMDNKTLVVVTALLAGCLCTPAVPDPPKGVVGTRKFASNIHDCNGAVAFSGAGALAPTKQDNGLLGFRTSLIDKSVGWSRESGEFTCYCPGLYQFTFSGSGKTAESRFVLKKKASNDENWTTVVSSGGGGGTNVALLDMEVGDKAAIFIEGGGLAPESEEAPVSTFSGIRIAKKQ</sequence>
<dbReference type="InterPro" id="IPR001073">
    <property type="entry name" value="C1q_dom"/>
</dbReference>
<dbReference type="Proteomes" id="UP001233999">
    <property type="component" value="Unassembled WGS sequence"/>
</dbReference>
<organism evidence="2 3">
    <name type="scientific">Diploptera punctata</name>
    <name type="common">Pacific beetle cockroach</name>
    <dbReference type="NCBI Taxonomy" id="6984"/>
    <lineage>
        <taxon>Eukaryota</taxon>
        <taxon>Metazoa</taxon>
        <taxon>Ecdysozoa</taxon>
        <taxon>Arthropoda</taxon>
        <taxon>Hexapoda</taxon>
        <taxon>Insecta</taxon>
        <taxon>Pterygota</taxon>
        <taxon>Neoptera</taxon>
        <taxon>Polyneoptera</taxon>
        <taxon>Dictyoptera</taxon>
        <taxon>Blattodea</taxon>
        <taxon>Blaberoidea</taxon>
        <taxon>Blaberidae</taxon>
        <taxon>Diplopterinae</taxon>
        <taxon>Diploptera</taxon>
    </lineage>
</organism>
<dbReference type="Gene3D" id="2.60.120.40">
    <property type="match status" value="1"/>
</dbReference>
<dbReference type="SUPFAM" id="SSF49842">
    <property type="entry name" value="TNF-like"/>
    <property type="match status" value="1"/>
</dbReference>